<organism evidence="2 3">
    <name type="scientific">Actinomadura alba</name>
    <dbReference type="NCBI Taxonomy" id="406431"/>
    <lineage>
        <taxon>Bacteria</taxon>
        <taxon>Bacillati</taxon>
        <taxon>Actinomycetota</taxon>
        <taxon>Actinomycetes</taxon>
        <taxon>Streptosporangiales</taxon>
        <taxon>Thermomonosporaceae</taxon>
        <taxon>Actinomadura</taxon>
    </lineage>
</organism>
<accession>A0ABR7M1W1</accession>
<sequence>MDLIRRLGAAEGLKLNLHKARPVNTFDAHRLLHLAAACGRADQMLEHLLGAYHTDGSDIADPYVLQRLGAEAGLDTGDVGALLSGDAYAGAVRADGEHAVEDGVTGVPALVGTRPPVSAVQPPAELTRLLERSITDRPG</sequence>
<proteinExistence type="predicted"/>
<dbReference type="EMBL" id="JABVEC010000057">
    <property type="protein sequence ID" value="MBC6471107.1"/>
    <property type="molecule type" value="Genomic_DNA"/>
</dbReference>
<dbReference type="Pfam" id="PF01323">
    <property type="entry name" value="DSBA"/>
    <property type="match status" value="1"/>
</dbReference>
<evidence type="ECO:0000313" key="2">
    <source>
        <dbReference type="EMBL" id="MBC6471107.1"/>
    </source>
</evidence>
<name>A0ABR7M1W1_9ACTN</name>
<keyword evidence="3" id="KW-1185">Reference proteome</keyword>
<comment type="caution">
    <text evidence="2">The sequence shown here is derived from an EMBL/GenBank/DDBJ whole genome shotgun (WGS) entry which is preliminary data.</text>
</comment>
<evidence type="ECO:0000259" key="1">
    <source>
        <dbReference type="Pfam" id="PF01323"/>
    </source>
</evidence>
<dbReference type="PANTHER" id="PTHR13887:SF41">
    <property type="entry name" value="THIOREDOXIN SUPERFAMILY PROTEIN"/>
    <property type="match status" value="1"/>
</dbReference>
<protein>
    <submittedName>
        <fullName evidence="2">DsbA family protein</fullName>
    </submittedName>
</protein>
<reference evidence="2 3" key="1">
    <citation type="submission" date="2020-06" db="EMBL/GenBank/DDBJ databases">
        <title>Actinomadura xiongansis sp. nov., isolated from soil of Baiyangdian.</title>
        <authorList>
            <person name="Zhang X."/>
        </authorList>
    </citation>
    <scope>NUCLEOTIDE SEQUENCE [LARGE SCALE GENOMIC DNA]</scope>
    <source>
        <strain evidence="2 3">HBUM206468</strain>
    </source>
</reference>
<dbReference type="InterPro" id="IPR036249">
    <property type="entry name" value="Thioredoxin-like_sf"/>
</dbReference>
<dbReference type="SUPFAM" id="SSF52833">
    <property type="entry name" value="Thioredoxin-like"/>
    <property type="match status" value="1"/>
</dbReference>
<dbReference type="Gene3D" id="3.40.30.10">
    <property type="entry name" value="Glutaredoxin"/>
    <property type="match status" value="1"/>
</dbReference>
<feature type="domain" description="DSBA-like thioredoxin" evidence="1">
    <location>
        <begin position="3"/>
        <end position="111"/>
    </location>
</feature>
<dbReference type="RefSeq" id="WP_187248166.1">
    <property type="nucleotide sequence ID" value="NZ_JABVEC010000057.1"/>
</dbReference>
<dbReference type="PANTHER" id="PTHR13887">
    <property type="entry name" value="GLUTATHIONE S-TRANSFERASE KAPPA"/>
    <property type="match status" value="1"/>
</dbReference>
<evidence type="ECO:0000313" key="3">
    <source>
        <dbReference type="Proteomes" id="UP000805614"/>
    </source>
</evidence>
<dbReference type="Proteomes" id="UP000805614">
    <property type="component" value="Unassembled WGS sequence"/>
</dbReference>
<dbReference type="InterPro" id="IPR001853">
    <property type="entry name" value="DSBA-like_thioredoxin_dom"/>
</dbReference>
<gene>
    <name evidence="2" type="ORF">HKK74_37300</name>
</gene>